<protein>
    <submittedName>
        <fullName evidence="2">Uncharacterized protein</fullName>
    </submittedName>
</protein>
<name>A0AAQ3NLE2_VIGMU</name>
<accession>A0AAQ3NLE2</accession>
<evidence type="ECO:0000256" key="1">
    <source>
        <dbReference type="SAM" id="MobiDB-lite"/>
    </source>
</evidence>
<organism evidence="2 3">
    <name type="scientific">Vigna mungo</name>
    <name type="common">Black gram</name>
    <name type="synonym">Phaseolus mungo</name>
    <dbReference type="NCBI Taxonomy" id="3915"/>
    <lineage>
        <taxon>Eukaryota</taxon>
        <taxon>Viridiplantae</taxon>
        <taxon>Streptophyta</taxon>
        <taxon>Embryophyta</taxon>
        <taxon>Tracheophyta</taxon>
        <taxon>Spermatophyta</taxon>
        <taxon>Magnoliopsida</taxon>
        <taxon>eudicotyledons</taxon>
        <taxon>Gunneridae</taxon>
        <taxon>Pentapetalae</taxon>
        <taxon>rosids</taxon>
        <taxon>fabids</taxon>
        <taxon>Fabales</taxon>
        <taxon>Fabaceae</taxon>
        <taxon>Papilionoideae</taxon>
        <taxon>50 kb inversion clade</taxon>
        <taxon>NPAAA clade</taxon>
        <taxon>indigoferoid/millettioid clade</taxon>
        <taxon>Phaseoleae</taxon>
        <taxon>Vigna</taxon>
    </lineage>
</organism>
<keyword evidence="3" id="KW-1185">Reference proteome</keyword>
<feature type="region of interest" description="Disordered" evidence="1">
    <location>
        <begin position="97"/>
        <end position="117"/>
    </location>
</feature>
<dbReference type="Proteomes" id="UP001374535">
    <property type="component" value="Chromosome 5"/>
</dbReference>
<evidence type="ECO:0000313" key="2">
    <source>
        <dbReference type="EMBL" id="WVZ10567.1"/>
    </source>
</evidence>
<evidence type="ECO:0000313" key="3">
    <source>
        <dbReference type="Proteomes" id="UP001374535"/>
    </source>
</evidence>
<gene>
    <name evidence="2" type="ORF">V8G54_015097</name>
</gene>
<proteinExistence type="predicted"/>
<dbReference type="AlphaFoldDB" id="A0AAQ3NLE2"/>
<dbReference type="EMBL" id="CP144696">
    <property type="protein sequence ID" value="WVZ10567.1"/>
    <property type="molecule type" value="Genomic_DNA"/>
</dbReference>
<reference evidence="2 3" key="1">
    <citation type="journal article" date="2023" name="Life. Sci Alliance">
        <title>Evolutionary insights into 3D genome organization and epigenetic landscape of Vigna mungo.</title>
        <authorList>
            <person name="Junaid A."/>
            <person name="Singh B."/>
            <person name="Bhatia S."/>
        </authorList>
    </citation>
    <scope>NUCLEOTIDE SEQUENCE [LARGE SCALE GENOMIC DNA]</scope>
    <source>
        <strain evidence="2">Urdbean</strain>
    </source>
</reference>
<sequence>MMLATPFFSRRSSSTFAAFFTASFFTGVPSRDWSIAASASTIRRADLWPPPVIRRSGSNRLDPAENATIERRSVGRSDEITCRMEFFIRRSLLPDMAPPTSSTATRSIGARRGGFGA</sequence>